<dbReference type="EMBL" id="QJKJ01007945">
    <property type="protein sequence ID" value="RDX81392.1"/>
    <property type="molecule type" value="Genomic_DNA"/>
</dbReference>
<dbReference type="InterPro" id="IPR013534">
    <property type="entry name" value="Starch_synth_cat_dom"/>
</dbReference>
<dbReference type="AlphaFoldDB" id="A0A371FSW9"/>
<dbReference type="Pfam" id="PF16760">
    <property type="entry name" value="CBM53"/>
    <property type="match status" value="3"/>
</dbReference>
<dbReference type="FunFam" id="3.40.50.2000:FF:000165">
    <property type="entry name" value="Starch synthase, chloroplastic/amyloplastic"/>
    <property type="match status" value="1"/>
</dbReference>
<gene>
    <name evidence="17" type="primary">SS3</name>
    <name evidence="17" type="ORF">CR513_37943</name>
</gene>
<feature type="non-terminal residue" evidence="17">
    <location>
        <position position="1"/>
    </location>
</feature>
<evidence type="ECO:0000256" key="7">
    <source>
        <dbReference type="ARBA" id="ARBA00022528"/>
    </source>
</evidence>
<evidence type="ECO:0000256" key="2">
    <source>
        <dbReference type="ARBA" id="ARBA00004229"/>
    </source>
</evidence>
<evidence type="ECO:0000256" key="9">
    <source>
        <dbReference type="ARBA" id="ARBA00022676"/>
    </source>
</evidence>
<dbReference type="HAMAP" id="MF_00484">
    <property type="entry name" value="Glycogen_synth"/>
    <property type="match status" value="1"/>
</dbReference>
<proteinExistence type="inferred from homology"/>
<dbReference type="Gene3D" id="3.40.50.2000">
    <property type="entry name" value="Glycogen Phosphorylase B"/>
    <property type="match status" value="2"/>
</dbReference>
<dbReference type="GO" id="GO:0009501">
    <property type="term" value="C:amyloplast"/>
    <property type="evidence" value="ECO:0007669"/>
    <property type="project" value="UniProtKB-SubCell"/>
</dbReference>
<reference evidence="17" key="1">
    <citation type="submission" date="2018-05" db="EMBL/GenBank/DDBJ databases">
        <title>Draft genome of Mucuna pruriens seed.</title>
        <authorList>
            <person name="Nnadi N.E."/>
            <person name="Vos R."/>
            <person name="Hasami M.H."/>
            <person name="Devisetty U.K."/>
            <person name="Aguiy J.C."/>
        </authorList>
    </citation>
    <scope>NUCLEOTIDE SEQUENCE [LARGE SCALE GENOMIC DNA]</scope>
    <source>
        <strain evidence="17">JCA_2017</strain>
    </source>
</reference>
<dbReference type="EC" id="2.4.1.21" evidence="6"/>
<evidence type="ECO:0000256" key="13">
    <source>
        <dbReference type="ARBA" id="ARBA00023234"/>
    </source>
</evidence>
<dbReference type="Gene3D" id="2.60.40.10">
    <property type="entry name" value="Immunoglobulins"/>
    <property type="match status" value="2"/>
</dbReference>
<evidence type="ECO:0000259" key="16">
    <source>
        <dbReference type="SMART" id="SM01066"/>
    </source>
</evidence>
<feature type="non-terminal residue" evidence="17">
    <location>
        <position position="1070"/>
    </location>
</feature>
<dbReference type="GO" id="GO:0004373">
    <property type="term" value="F:alpha-1,4-glucan glucosyltransferase (UDP-glucose donor) activity"/>
    <property type="evidence" value="ECO:0007669"/>
    <property type="project" value="InterPro"/>
</dbReference>
<dbReference type="STRING" id="157652.A0A371FSW9"/>
<keyword evidence="9" id="KW-0328">Glycosyltransferase</keyword>
<dbReference type="OrthoDB" id="2018403at2759"/>
<feature type="domain" description="Carbohydrate binding module family 25" evidence="16">
    <location>
        <begin position="526"/>
        <end position="615"/>
    </location>
</feature>
<comment type="similarity">
    <text evidence="5">Belongs to the glycosyltransferase 1 family. Bacterial/plant glycogen synthase subfamily.</text>
</comment>
<comment type="pathway">
    <text evidence="4">Glycan biosynthesis; starch biosynthesis.</text>
</comment>
<name>A0A371FSW9_MUCPR</name>
<keyword evidence="18" id="KW-1185">Reference proteome</keyword>
<organism evidence="17 18">
    <name type="scientific">Mucuna pruriens</name>
    <name type="common">Velvet bean</name>
    <name type="synonym">Dolichos pruriens</name>
    <dbReference type="NCBI Taxonomy" id="157652"/>
    <lineage>
        <taxon>Eukaryota</taxon>
        <taxon>Viridiplantae</taxon>
        <taxon>Streptophyta</taxon>
        <taxon>Embryophyta</taxon>
        <taxon>Tracheophyta</taxon>
        <taxon>Spermatophyta</taxon>
        <taxon>Magnoliopsida</taxon>
        <taxon>eudicotyledons</taxon>
        <taxon>Gunneridae</taxon>
        <taxon>Pentapetalae</taxon>
        <taxon>rosids</taxon>
        <taxon>fabids</taxon>
        <taxon>Fabales</taxon>
        <taxon>Fabaceae</taxon>
        <taxon>Papilionoideae</taxon>
        <taxon>50 kb inversion clade</taxon>
        <taxon>NPAAA clade</taxon>
        <taxon>indigoferoid/millettioid clade</taxon>
        <taxon>Phaseoleae</taxon>
        <taxon>Mucuna</taxon>
    </lineage>
</organism>
<dbReference type="GO" id="GO:0010021">
    <property type="term" value="P:amylopectin biosynthetic process"/>
    <property type="evidence" value="ECO:0007669"/>
    <property type="project" value="UniProtKB-ARBA"/>
</dbReference>
<evidence type="ECO:0000256" key="6">
    <source>
        <dbReference type="ARBA" id="ARBA00012588"/>
    </source>
</evidence>
<dbReference type="GO" id="GO:0009507">
    <property type="term" value="C:chloroplast"/>
    <property type="evidence" value="ECO:0007669"/>
    <property type="project" value="UniProtKB-SubCell"/>
</dbReference>
<evidence type="ECO:0000313" key="17">
    <source>
        <dbReference type="EMBL" id="RDX81392.1"/>
    </source>
</evidence>
<evidence type="ECO:0000313" key="18">
    <source>
        <dbReference type="Proteomes" id="UP000257109"/>
    </source>
</evidence>
<dbReference type="CDD" id="cd03791">
    <property type="entry name" value="GT5_Glycogen_synthase_DULL1-like"/>
    <property type="match status" value="1"/>
</dbReference>
<evidence type="ECO:0000256" key="1">
    <source>
        <dbReference type="ARBA" id="ARBA00001478"/>
    </source>
</evidence>
<dbReference type="InterPro" id="IPR005085">
    <property type="entry name" value="CBM25"/>
</dbReference>
<evidence type="ECO:0000256" key="15">
    <source>
        <dbReference type="SAM" id="Coils"/>
    </source>
</evidence>
<evidence type="ECO:0000256" key="11">
    <source>
        <dbReference type="ARBA" id="ARBA00022922"/>
    </source>
</evidence>
<feature type="coiled-coil region" evidence="15">
    <location>
        <begin position="287"/>
        <end position="345"/>
    </location>
</feature>
<dbReference type="Proteomes" id="UP000257109">
    <property type="component" value="Unassembled WGS sequence"/>
</dbReference>
<evidence type="ECO:0000256" key="3">
    <source>
        <dbReference type="ARBA" id="ARBA00004602"/>
    </source>
</evidence>
<keyword evidence="13" id="KW-0035">Amyloplast</keyword>
<sequence>MEMSLQLSCKTTFNNRKTCFGVGSFLPTTTQCHQLVGWSSICNSADFWRKRQKKVFIARSKGHGFGSRGFIPRPLIGRSNQKKVQSNLVGENGNIYIIDEEGVVIDTSKTGKVEHLDHVDDIGDEVTGKTIVGEIDVRNDNKIQEEASKLLKLQLEANLRKQEIERIAEENLSLQNKLFVYPPMVEPGQVIQVFLNRSLSTLCNEPNVFVKGAFNDWRWKSFTIGLNKTHFLNGDWWSYQLHVPNEAYKVDFVFFNGQNVYDNNNNKDFSITVDGGLDAFGFEGFLLEEKRKELERLAKERAEKEKQEEEKRKVEAEKAAKEEDMSLARVEIEKKRKVLQQLMKNAVKSIDNVWYIEPSEFKGGDLVRLYYNKRSGPLAHAKEVWLHGGHNNWIDRLSIVERLVKIDSKDGDWWHVDVVVPNQAVVLDWVFANGTPRNASVYDNNFGQDFHAIVTKVIPDEETWVWEEQRIYNKLQENRRLREETMRAKAEKTAYIKAEAKKKTLKRFLLSQKHIVFTEPLHVQAGSIVTIFYNPCKTNMNGKPEVWFRCSFNRWTHRNGPLPPQKMLATNNGTFVKASVEVPLDAYMMDFVFSEKEDGGIFDNNNRMDYHIPVLGGIIKETPMHIVHIAVEMAPIAKIGGLADVITSLSRAVQDLNHNVDIVLPKYDCLNLSNVKYFQYHKNYFFDGSEIKVWRGKVEDLSVFFLEPQNQFFRVGRVYGCGNDAERFEFFCHAALEFLHQNGFHPDIIHCHDWSSAPVAWLIKEQYKHYNLSKAGVVFTIHNLEFGAHLIGKAMTYTDKATTVSPTYSREVSRDPRIAPHLHKFHGIINGIDPDIWDPYNDHFIPVSYTSESVVEGKKAAKEALQEKLCLRRVDIPLLGVISRLTHQKGIHLIKHAIYRTLERGGQVVLLGSAPDSCIQNDFVNLANQLHSLYHDRVRLCLVYDEPLSHLIYAGADFILVPSIFEPCGLTQLIAMRYGSIPIVRKTGGLFDTVFDIEHDKNRALTHGLEPNGFNFDGADAIGVDYALNRAISAWYEDRDWFNTLCKKVMEQDWSWNRPALDYLELYHVA</sequence>
<keyword evidence="7" id="KW-0150">Chloroplast</keyword>
<comment type="caution">
    <text evidence="17">The sequence shown here is derived from an EMBL/GenBank/DDBJ whole genome shotgun (WGS) entry which is preliminary data.</text>
</comment>
<keyword evidence="10" id="KW-0808">Transferase</keyword>
<protein>
    <recommendedName>
        <fullName evidence="6">starch synthase</fullName>
        <ecNumber evidence="6">2.4.1.21</ecNumber>
    </recommendedName>
    <alternativeName>
        <fullName evidence="14">Soluble starch synthase III</fullName>
    </alternativeName>
</protein>
<accession>A0A371FSW9</accession>
<dbReference type="GO" id="GO:2001070">
    <property type="term" value="F:starch binding"/>
    <property type="evidence" value="ECO:0007669"/>
    <property type="project" value="InterPro"/>
</dbReference>
<dbReference type="GO" id="GO:0009011">
    <property type="term" value="F:alpha-1,4-glucan glucosyltransferase (ADP-glucose donor) activity"/>
    <property type="evidence" value="ECO:0007669"/>
    <property type="project" value="UniProtKB-EC"/>
</dbReference>
<evidence type="ECO:0000256" key="14">
    <source>
        <dbReference type="ARBA" id="ARBA00079503"/>
    </source>
</evidence>
<keyword evidence="15" id="KW-0175">Coiled coil</keyword>
<evidence type="ECO:0000256" key="10">
    <source>
        <dbReference type="ARBA" id="ARBA00022679"/>
    </source>
</evidence>
<dbReference type="PANTHER" id="PTHR46083:SF5">
    <property type="entry name" value="STARCH SYNTHASE 3, CHLOROPLASTIC_AMYLOPLASTIC"/>
    <property type="match status" value="1"/>
</dbReference>
<evidence type="ECO:0000256" key="5">
    <source>
        <dbReference type="ARBA" id="ARBA00010281"/>
    </source>
</evidence>
<feature type="domain" description="Carbohydrate binding module family 25" evidence="16">
    <location>
        <begin position="364"/>
        <end position="455"/>
    </location>
</feature>
<keyword evidence="11" id="KW-0750">Starch biosynthesis</keyword>
<dbReference type="Pfam" id="PF08323">
    <property type="entry name" value="Glyco_transf_5"/>
    <property type="match status" value="1"/>
</dbReference>
<feature type="domain" description="Carbohydrate binding module family 25" evidence="16">
    <location>
        <begin position="188"/>
        <end position="274"/>
    </location>
</feature>
<dbReference type="PANTHER" id="PTHR46083">
    <property type="match status" value="1"/>
</dbReference>
<comment type="catalytic activity">
    <reaction evidence="1">
        <text>[(1-&gt;4)-alpha-D-glucosyl](n) + ADP-alpha-D-glucose = [(1-&gt;4)-alpha-D-glucosyl](n+1) + ADP + H(+)</text>
        <dbReference type="Rhea" id="RHEA:18189"/>
        <dbReference type="Rhea" id="RHEA-COMP:9584"/>
        <dbReference type="Rhea" id="RHEA-COMP:9587"/>
        <dbReference type="ChEBI" id="CHEBI:15378"/>
        <dbReference type="ChEBI" id="CHEBI:15444"/>
        <dbReference type="ChEBI" id="CHEBI:57498"/>
        <dbReference type="ChEBI" id="CHEBI:456216"/>
        <dbReference type="EC" id="2.4.1.21"/>
    </reaction>
</comment>
<evidence type="ECO:0000256" key="12">
    <source>
        <dbReference type="ARBA" id="ARBA00022946"/>
    </source>
</evidence>
<keyword evidence="12" id="KW-0809">Transit peptide</keyword>
<dbReference type="SUPFAM" id="SSF53756">
    <property type="entry name" value="UDP-Glycosyltransferase/glycogen phosphorylase"/>
    <property type="match status" value="1"/>
</dbReference>
<dbReference type="GO" id="GO:0019252">
    <property type="term" value="P:starch biosynthetic process"/>
    <property type="evidence" value="ECO:0007669"/>
    <property type="project" value="UniProtKB-UniPathway"/>
</dbReference>
<evidence type="ECO:0000256" key="4">
    <source>
        <dbReference type="ARBA" id="ARBA00004727"/>
    </source>
</evidence>
<dbReference type="UniPathway" id="UPA00152"/>
<dbReference type="InterPro" id="IPR011835">
    <property type="entry name" value="GS/SS"/>
</dbReference>
<keyword evidence="8" id="KW-0934">Plastid</keyword>
<dbReference type="SMART" id="SM01066">
    <property type="entry name" value="CBM_25"/>
    <property type="match status" value="3"/>
</dbReference>
<dbReference type="InterPro" id="IPR013783">
    <property type="entry name" value="Ig-like_fold"/>
</dbReference>
<evidence type="ECO:0000256" key="8">
    <source>
        <dbReference type="ARBA" id="ARBA00022640"/>
    </source>
</evidence>
<comment type="subcellular location">
    <subcellularLocation>
        <location evidence="3">Plastid</location>
        <location evidence="3">Amyloplast</location>
    </subcellularLocation>
    <subcellularLocation>
        <location evidence="2">Plastid</location>
        <location evidence="2">Chloroplast</location>
    </subcellularLocation>
</comment>